<evidence type="ECO:0000313" key="4">
    <source>
        <dbReference type="Proteomes" id="UP001056201"/>
    </source>
</evidence>
<feature type="domain" description="Phage head morphogenesis" evidence="1">
    <location>
        <begin position="63"/>
        <end position="189"/>
    </location>
</feature>
<evidence type="ECO:0000313" key="3">
    <source>
        <dbReference type="EMBL" id="URI06635.1"/>
    </source>
</evidence>
<dbReference type="Proteomes" id="UP001056201">
    <property type="component" value="Chromosome 1"/>
</dbReference>
<name>A0ABY4S5P6_AQUTE</name>
<proteinExistence type="predicted"/>
<feature type="domain" description="Phage-Barnase-EndoU-ColicinE5/D-RelE like nuclease 2" evidence="2">
    <location>
        <begin position="296"/>
        <end position="416"/>
    </location>
</feature>
<dbReference type="EMBL" id="CP097635">
    <property type="protein sequence ID" value="URI06635.1"/>
    <property type="molecule type" value="Genomic_DNA"/>
</dbReference>
<organism evidence="3 4">
    <name type="scientific">Aquincola tertiaricarbonis</name>
    <dbReference type="NCBI Taxonomy" id="391953"/>
    <lineage>
        <taxon>Bacteria</taxon>
        <taxon>Pseudomonadati</taxon>
        <taxon>Pseudomonadota</taxon>
        <taxon>Betaproteobacteria</taxon>
        <taxon>Burkholderiales</taxon>
        <taxon>Sphaerotilaceae</taxon>
        <taxon>Aquincola</taxon>
    </lineage>
</organism>
<reference evidence="3" key="1">
    <citation type="submission" date="2022-05" db="EMBL/GenBank/DDBJ databases">
        <title>An RpoN-dependent PEP-CTERM gene is involved in floc formation of an Aquincola tertiaricarbonis strain.</title>
        <authorList>
            <person name="Qiu D."/>
            <person name="Xia M."/>
        </authorList>
    </citation>
    <scope>NUCLEOTIDE SEQUENCE</scope>
    <source>
        <strain evidence="3">RN12</strain>
    </source>
</reference>
<gene>
    <name evidence="3" type="ORF">MW290_12080</name>
</gene>
<dbReference type="InterPro" id="IPR041110">
    <property type="entry name" value="PBECR2"/>
</dbReference>
<keyword evidence="4" id="KW-1185">Reference proteome</keyword>
<dbReference type="RefSeq" id="WP_250194897.1">
    <property type="nucleotide sequence ID" value="NZ_CP097635.1"/>
</dbReference>
<evidence type="ECO:0000259" key="1">
    <source>
        <dbReference type="Pfam" id="PF04233"/>
    </source>
</evidence>
<dbReference type="Pfam" id="PF04233">
    <property type="entry name" value="Phage_Mu_F"/>
    <property type="match status" value="1"/>
</dbReference>
<accession>A0ABY4S5P6</accession>
<evidence type="ECO:0000259" key="2">
    <source>
        <dbReference type="Pfam" id="PF18810"/>
    </source>
</evidence>
<dbReference type="Pfam" id="PF18810">
    <property type="entry name" value="PBECR2"/>
    <property type="match status" value="1"/>
</dbReference>
<dbReference type="NCBIfam" id="TIGR01641">
    <property type="entry name" value="phageSPP1_gp7"/>
    <property type="match status" value="1"/>
</dbReference>
<sequence length="425" mass="47680">MPTPVPVGLRLGAVEPRAAIAEFDQRNLLLPSFRWSDVWQQEHARGMAVAGVLRRDVLQLFVDELGQSLQQGRRMNETVDAIRGKLVAKGFWGEMEVTDPATGEVRMTRFNDARLRLIYDVNLGQAYEAGQWQRAQATKERFPYLQYVTMGDEAVRPLHAAWNGTVLPVDHPWWDTHHPKNGWRCRCRTVQLSQRQVDRLQGAGVEIKTEAPPVQYVDWEDRNGRRERVPVGIDPGFGYNPGKRPLRGAVPAPLLADPFDRTPSLAPSPALPFPRRMDAAQVLLPAATPAAQAQGRFLAAFGAQPGRPVEFLDAVGETLVIDAEMLVGSQVQPELWPAIAETIRMPDEIWSGTPMRINDQAQRLRRRYISRYVLDDGQRLAVVFEEGADGWMVKAARSEAEEQALLQAMRSGVRVHVRSDSQVQP</sequence>
<protein>
    <submittedName>
        <fullName evidence="3">Phage minor head protein</fullName>
    </submittedName>
</protein>
<dbReference type="InterPro" id="IPR006528">
    <property type="entry name" value="Phage_head_morphogenesis_dom"/>
</dbReference>